<evidence type="ECO:0000256" key="3">
    <source>
        <dbReference type="ARBA" id="ARBA00022842"/>
    </source>
</evidence>
<evidence type="ECO:0000313" key="8">
    <source>
        <dbReference type="Proteomes" id="UP000028488"/>
    </source>
</evidence>
<dbReference type="GO" id="GO:0016829">
    <property type="term" value="F:lyase activity"/>
    <property type="evidence" value="ECO:0007669"/>
    <property type="project" value="UniProtKB-KW"/>
</dbReference>
<dbReference type="PANTHER" id="PTHR32308">
    <property type="entry name" value="LYASE BETA SUBUNIT, PUTATIVE (AFU_ORTHOLOGUE AFUA_4G13030)-RELATED"/>
    <property type="match status" value="1"/>
</dbReference>
<geneLocation type="plasmid" evidence="7 8">
    <name>pPDG1</name>
</geneLocation>
<reference evidence="7 8" key="1">
    <citation type="submission" date="2014-07" db="EMBL/GenBank/DDBJ databases">
        <title>Genome Sequence of Rhodococcus opacus Strain R7, a Biodegrader of Mono- and Polycyclic Aromatic Hydrocarbons.</title>
        <authorList>
            <person name="Di Gennaro P."/>
            <person name="Zampolli J."/>
            <person name="Presti I."/>
            <person name="Cappelletti M."/>
            <person name="D'Ursi P."/>
            <person name="Orro A."/>
            <person name="Mezzelani A."/>
            <person name="Milanesi L."/>
        </authorList>
    </citation>
    <scope>NUCLEOTIDE SEQUENCE [LARGE SCALE GENOMIC DNA]</scope>
    <source>
        <strain evidence="7 8">R7</strain>
        <plasmid evidence="7">pPDG1</plasmid>
    </source>
</reference>
<accession>A0A076F4B4</accession>
<feature type="binding site" evidence="4">
    <location>
        <position position="59"/>
    </location>
    <ligand>
        <name>substrate</name>
    </ligand>
</feature>
<dbReference type="EMBL" id="CP008948">
    <property type="protein sequence ID" value="AII10624.1"/>
    <property type="molecule type" value="Genomic_DNA"/>
</dbReference>
<protein>
    <submittedName>
        <fullName evidence="7">Citrate lyase</fullName>
    </submittedName>
</protein>
<dbReference type="Pfam" id="PF03328">
    <property type="entry name" value="HpcH_HpaI"/>
    <property type="match status" value="1"/>
</dbReference>
<dbReference type="GO" id="GO:0000287">
    <property type="term" value="F:magnesium ion binding"/>
    <property type="evidence" value="ECO:0007669"/>
    <property type="project" value="TreeGrafter"/>
</dbReference>
<dbReference type="PANTHER" id="PTHR32308:SF0">
    <property type="entry name" value="HPCH_HPAI ALDOLASE_CITRATE LYASE DOMAIN-CONTAINING PROTEIN"/>
    <property type="match status" value="1"/>
</dbReference>
<dbReference type="SUPFAM" id="SSF51621">
    <property type="entry name" value="Phosphoenolpyruvate/pyruvate domain"/>
    <property type="match status" value="1"/>
</dbReference>
<keyword evidence="7" id="KW-0456">Lyase</keyword>
<dbReference type="AlphaFoldDB" id="A0A076F4B4"/>
<dbReference type="InterPro" id="IPR015813">
    <property type="entry name" value="Pyrv/PenolPyrv_kinase-like_dom"/>
</dbReference>
<dbReference type="Proteomes" id="UP000028488">
    <property type="component" value="Plasmid pPDG1"/>
</dbReference>
<proteinExistence type="predicted"/>
<feature type="domain" description="HpcH/HpaI aldolase/citrate lyase" evidence="6">
    <location>
        <begin position="3"/>
        <end position="203"/>
    </location>
</feature>
<feature type="binding site" evidence="5">
    <location>
        <position position="110"/>
    </location>
    <ligand>
        <name>Mg(2+)</name>
        <dbReference type="ChEBI" id="CHEBI:18420"/>
    </ligand>
</feature>
<dbReference type="InterPro" id="IPR005000">
    <property type="entry name" value="Aldolase/citrate-lyase_domain"/>
</dbReference>
<dbReference type="GO" id="GO:0006107">
    <property type="term" value="P:oxaloacetate metabolic process"/>
    <property type="evidence" value="ECO:0007669"/>
    <property type="project" value="TreeGrafter"/>
</dbReference>
<dbReference type="RefSeq" id="WP_128642724.1">
    <property type="nucleotide sequence ID" value="NZ_CP008948.1"/>
</dbReference>
<evidence type="ECO:0000256" key="4">
    <source>
        <dbReference type="PIRSR" id="PIRSR015582-1"/>
    </source>
</evidence>
<evidence type="ECO:0000256" key="2">
    <source>
        <dbReference type="ARBA" id="ARBA00022723"/>
    </source>
</evidence>
<keyword evidence="2 5" id="KW-0479">Metal-binding</keyword>
<comment type="cofactor">
    <cofactor evidence="1">
        <name>Mg(2+)</name>
        <dbReference type="ChEBI" id="CHEBI:18420"/>
    </cofactor>
</comment>
<organism evidence="7 8">
    <name type="scientific">Rhodococcus opacus</name>
    <name type="common">Nocardia opaca</name>
    <dbReference type="NCBI Taxonomy" id="37919"/>
    <lineage>
        <taxon>Bacteria</taxon>
        <taxon>Bacillati</taxon>
        <taxon>Actinomycetota</taxon>
        <taxon>Actinomycetes</taxon>
        <taxon>Mycobacteriales</taxon>
        <taxon>Nocardiaceae</taxon>
        <taxon>Rhodococcus</taxon>
    </lineage>
</organism>
<dbReference type="Gene3D" id="3.20.20.60">
    <property type="entry name" value="Phosphoenolpyruvate-binding domains"/>
    <property type="match status" value="1"/>
</dbReference>
<gene>
    <name evidence="7" type="ORF">EP51_41045</name>
</gene>
<evidence type="ECO:0000256" key="1">
    <source>
        <dbReference type="ARBA" id="ARBA00001946"/>
    </source>
</evidence>
<feature type="binding site" evidence="4">
    <location>
        <position position="110"/>
    </location>
    <ligand>
        <name>substrate</name>
    </ligand>
</feature>
<evidence type="ECO:0000313" key="7">
    <source>
        <dbReference type="EMBL" id="AII10624.1"/>
    </source>
</evidence>
<evidence type="ECO:0000256" key="5">
    <source>
        <dbReference type="PIRSR" id="PIRSR015582-2"/>
    </source>
</evidence>
<sequence length="264" mass="27985">MTRSYLFAPGHNRKLVNKVFTAGADAVILDLEDAVPTQHKADARRIVAAATATTPAWVRVNAVRSTDCESDLDAVGATAAGIRIPKVEDPTDVEWVTQRCPDVPLICAIETARGVLAAADIARTPGCTYLAMGGVDLRRDLRVADGAAPLQHARSHIVLAARAAGLPPPIDSVFAQLDDDAALTAEAEHSRDLGFFGKSAIHPAQLPAIHRVFTPSPDQLDWARRVLLAFEEAGHAALRMPDGEFIDAPVAARATDLLRGATSG</sequence>
<evidence type="ECO:0000259" key="6">
    <source>
        <dbReference type="Pfam" id="PF03328"/>
    </source>
</evidence>
<dbReference type="PIRSF" id="PIRSF015582">
    <property type="entry name" value="Cit_lyase_B"/>
    <property type="match status" value="1"/>
</dbReference>
<feature type="binding site" evidence="5">
    <location>
        <position position="136"/>
    </location>
    <ligand>
        <name>Mg(2+)</name>
        <dbReference type="ChEBI" id="CHEBI:18420"/>
    </ligand>
</feature>
<keyword evidence="7" id="KW-0614">Plasmid</keyword>
<keyword evidence="3 5" id="KW-0460">Magnesium</keyword>
<dbReference type="InterPro" id="IPR040442">
    <property type="entry name" value="Pyrv_kinase-like_dom_sf"/>
</dbReference>
<name>A0A076F4B4_RHOOP</name>
<dbReference type="InterPro" id="IPR011206">
    <property type="entry name" value="Citrate_lyase_beta/mcl1/mcl2"/>
</dbReference>